<feature type="transmembrane region" description="Helical" evidence="1">
    <location>
        <begin position="144"/>
        <end position="164"/>
    </location>
</feature>
<dbReference type="EMBL" id="JAUIRO010000006">
    <property type="protein sequence ID" value="KAK0709718.1"/>
    <property type="molecule type" value="Genomic_DNA"/>
</dbReference>
<evidence type="ECO:0000313" key="2">
    <source>
        <dbReference type="EMBL" id="KAK0709718.1"/>
    </source>
</evidence>
<feature type="transmembrane region" description="Helical" evidence="1">
    <location>
        <begin position="64"/>
        <end position="83"/>
    </location>
</feature>
<sequence>MSPFLGFPTPRSLWAGLGRLVRHGKGLASYIYIGSFKTRTAVLSGGGQAHYIYMRCVVGDLGSFWLGLLVLVLPRLPSSFFWLGRLRDPSPRRDQLRVSTIDHRRDVRSTAGTINQRLPSLTFSAEGSSINSATRSLWSPKSPFYLFACLAILLVGTFALWFHLA</sequence>
<reference evidence="2" key="1">
    <citation type="submission" date="2023-06" db="EMBL/GenBank/DDBJ databases">
        <title>Genome-scale phylogeny and comparative genomics of the fungal order Sordariales.</title>
        <authorList>
            <consortium name="Lawrence Berkeley National Laboratory"/>
            <person name="Hensen N."/>
            <person name="Bonometti L."/>
            <person name="Westerberg I."/>
            <person name="Brannstrom I.O."/>
            <person name="Guillou S."/>
            <person name="Cros-Aarteil S."/>
            <person name="Calhoun S."/>
            <person name="Haridas S."/>
            <person name="Kuo A."/>
            <person name="Mondo S."/>
            <person name="Pangilinan J."/>
            <person name="Riley R."/>
            <person name="LaButti K."/>
            <person name="Andreopoulos B."/>
            <person name="Lipzen A."/>
            <person name="Chen C."/>
            <person name="Yanf M."/>
            <person name="Daum C."/>
            <person name="Ng V."/>
            <person name="Clum A."/>
            <person name="Steindorff A."/>
            <person name="Ohm R."/>
            <person name="Martin F."/>
            <person name="Silar P."/>
            <person name="Natvig D."/>
            <person name="Lalanne C."/>
            <person name="Gautier V."/>
            <person name="Ament-velasquez S.L."/>
            <person name="Kruys A."/>
            <person name="Hutchinson M.I."/>
            <person name="Powell A.J."/>
            <person name="Barry K."/>
            <person name="Miller A.N."/>
            <person name="Grigoriev I.V."/>
            <person name="Debuchy R."/>
            <person name="Gladieux P."/>
            <person name="Thoren M.H."/>
            <person name="Johannesson H."/>
        </authorList>
    </citation>
    <scope>NUCLEOTIDE SEQUENCE</scope>
    <source>
        <strain evidence="2">SMH2392-1A</strain>
    </source>
</reference>
<name>A0AA40A5I2_9PEZI</name>
<protein>
    <submittedName>
        <fullName evidence="2">Uncharacterized protein</fullName>
    </submittedName>
</protein>
<keyword evidence="1" id="KW-0812">Transmembrane</keyword>
<comment type="caution">
    <text evidence="2">The sequence shown here is derived from an EMBL/GenBank/DDBJ whole genome shotgun (WGS) entry which is preliminary data.</text>
</comment>
<organism evidence="2 3">
    <name type="scientific">Lasiosphaeria miniovina</name>
    <dbReference type="NCBI Taxonomy" id="1954250"/>
    <lineage>
        <taxon>Eukaryota</taxon>
        <taxon>Fungi</taxon>
        <taxon>Dikarya</taxon>
        <taxon>Ascomycota</taxon>
        <taxon>Pezizomycotina</taxon>
        <taxon>Sordariomycetes</taxon>
        <taxon>Sordariomycetidae</taxon>
        <taxon>Sordariales</taxon>
        <taxon>Lasiosphaeriaceae</taxon>
        <taxon>Lasiosphaeria</taxon>
    </lineage>
</organism>
<proteinExistence type="predicted"/>
<dbReference type="GeneID" id="85318175"/>
<gene>
    <name evidence="2" type="ORF">B0T26DRAFT_419580</name>
</gene>
<keyword evidence="3" id="KW-1185">Reference proteome</keyword>
<dbReference type="Proteomes" id="UP001172101">
    <property type="component" value="Unassembled WGS sequence"/>
</dbReference>
<keyword evidence="1" id="KW-1133">Transmembrane helix</keyword>
<evidence type="ECO:0000313" key="3">
    <source>
        <dbReference type="Proteomes" id="UP001172101"/>
    </source>
</evidence>
<evidence type="ECO:0000256" key="1">
    <source>
        <dbReference type="SAM" id="Phobius"/>
    </source>
</evidence>
<accession>A0AA40A5I2</accession>
<keyword evidence="1" id="KW-0472">Membrane</keyword>
<dbReference type="AlphaFoldDB" id="A0AA40A5I2"/>
<dbReference type="RefSeq" id="XP_060293022.1">
    <property type="nucleotide sequence ID" value="XM_060434905.1"/>
</dbReference>